<evidence type="ECO:0000256" key="1">
    <source>
        <dbReference type="SAM" id="MobiDB-lite"/>
    </source>
</evidence>
<gene>
    <name evidence="2" type="ORF">G6F50_017937</name>
</gene>
<feature type="region of interest" description="Disordered" evidence="1">
    <location>
        <begin position="1"/>
        <end position="36"/>
    </location>
</feature>
<feature type="region of interest" description="Disordered" evidence="1">
    <location>
        <begin position="51"/>
        <end position="78"/>
    </location>
</feature>
<dbReference type="AlphaFoldDB" id="A0A9P7C038"/>
<comment type="caution">
    <text evidence="2">The sequence shown here is derived from an EMBL/GenBank/DDBJ whole genome shotgun (WGS) entry which is preliminary data.</text>
</comment>
<keyword evidence="3" id="KW-1185">Reference proteome</keyword>
<evidence type="ECO:0000313" key="3">
    <source>
        <dbReference type="Proteomes" id="UP000740926"/>
    </source>
</evidence>
<reference evidence="2 3" key="1">
    <citation type="journal article" date="2020" name="Microb. Genom.">
        <title>Genetic diversity of clinical and environmental Mucorales isolates obtained from an investigation of mucormycosis cases among solid organ transplant recipients.</title>
        <authorList>
            <person name="Nguyen M.H."/>
            <person name="Kaul D."/>
            <person name="Muto C."/>
            <person name="Cheng S.J."/>
            <person name="Richter R.A."/>
            <person name="Bruno V.M."/>
            <person name="Liu G."/>
            <person name="Beyhan S."/>
            <person name="Sundermann A.J."/>
            <person name="Mounaud S."/>
            <person name="Pasculle A.W."/>
            <person name="Nierman W.C."/>
            <person name="Driscoll E."/>
            <person name="Cumbie R."/>
            <person name="Clancy C.J."/>
            <person name="Dupont C.L."/>
        </authorList>
    </citation>
    <scope>NUCLEOTIDE SEQUENCE [LARGE SCALE GENOMIC DNA]</scope>
    <source>
        <strain evidence="2 3">GL24</strain>
    </source>
</reference>
<name>A0A9P7C038_9FUNG</name>
<protein>
    <submittedName>
        <fullName evidence="2">Uncharacterized protein</fullName>
    </submittedName>
</protein>
<dbReference type="Proteomes" id="UP000740926">
    <property type="component" value="Unassembled WGS sequence"/>
</dbReference>
<sequence>MLRRPKPSVATTKPLTASGRAWSTTSVPTTSSSNGRIIGPAACTVRASRGCGAEPGTGARLSASTASSRNGRAISRSL</sequence>
<dbReference type="EMBL" id="JAANIU010014849">
    <property type="protein sequence ID" value="KAG1529529.1"/>
    <property type="molecule type" value="Genomic_DNA"/>
</dbReference>
<organism evidence="2 3">
    <name type="scientific">Rhizopus delemar</name>
    <dbReference type="NCBI Taxonomy" id="936053"/>
    <lineage>
        <taxon>Eukaryota</taxon>
        <taxon>Fungi</taxon>
        <taxon>Fungi incertae sedis</taxon>
        <taxon>Mucoromycota</taxon>
        <taxon>Mucoromycotina</taxon>
        <taxon>Mucoromycetes</taxon>
        <taxon>Mucorales</taxon>
        <taxon>Mucorineae</taxon>
        <taxon>Rhizopodaceae</taxon>
        <taxon>Rhizopus</taxon>
    </lineage>
</organism>
<proteinExistence type="predicted"/>
<accession>A0A9P7C038</accession>
<feature type="compositionally biased region" description="Low complexity" evidence="1">
    <location>
        <begin position="23"/>
        <end position="33"/>
    </location>
</feature>
<evidence type="ECO:0000313" key="2">
    <source>
        <dbReference type="EMBL" id="KAG1529529.1"/>
    </source>
</evidence>
<feature type="compositionally biased region" description="Polar residues" evidence="1">
    <location>
        <begin position="62"/>
        <end position="78"/>
    </location>
</feature>